<proteinExistence type="predicted"/>
<dbReference type="PANTHER" id="PTHR47260:SF3">
    <property type="entry name" value="THIOESTERASE FAMILY PROTEIN (AFU_ORTHOLOGUE AFUA_7G03960)"/>
    <property type="match status" value="1"/>
</dbReference>
<dbReference type="CDD" id="cd03443">
    <property type="entry name" value="PaaI_thioesterase"/>
    <property type="match status" value="1"/>
</dbReference>
<evidence type="ECO:0000313" key="2">
    <source>
        <dbReference type="EMBL" id="PMD48789.1"/>
    </source>
</evidence>
<sequence length="197" mass="21934">MTASDPYLLFEDEPDKDTKAQFSSVPWAIKLFEDPTLRPFLSRSRVRPETSSSTRETFMSQTLHTTDTISAWQSFYRAPSNSKSCEIVFLLKLGSGLNGHHDLAHGGFVSAVLDDVIGTAVDVQRPKEKSTLTAYLKVDYRKPVKTPGVLLARAWLEKTEGKKMWGRGTIEDGDGTVLADGDALFIVVESLRPKERL</sequence>
<reference evidence="2 3" key="1">
    <citation type="submission" date="2016-04" db="EMBL/GenBank/DDBJ databases">
        <title>A degradative enzymes factory behind the ericoid mycorrhizal symbiosis.</title>
        <authorList>
            <consortium name="DOE Joint Genome Institute"/>
            <person name="Martino E."/>
            <person name="Morin E."/>
            <person name="Grelet G."/>
            <person name="Kuo A."/>
            <person name="Kohler A."/>
            <person name="Daghino S."/>
            <person name="Barry K."/>
            <person name="Choi C."/>
            <person name="Cichocki N."/>
            <person name="Clum A."/>
            <person name="Copeland A."/>
            <person name="Hainaut M."/>
            <person name="Haridas S."/>
            <person name="Labutti K."/>
            <person name="Lindquist E."/>
            <person name="Lipzen A."/>
            <person name="Khouja H.-R."/>
            <person name="Murat C."/>
            <person name="Ohm R."/>
            <person name="Olson A."/>
            <person name="Spatafora J."/>
            <person name="Veneault-Fourrey C."/>
            <person name="Henrissat B."/>
            <person name="Grigoriev I."/>
            <person name="Martin F."/>
            <person name="Perotto S."/>
        </authorList>
    </citation>
    <scope>NUCLEOTIDE SEQUENCE [LARGE SCALE GENOMIC DNA]</scope>
    <source>
        <strain evidence="2 3">F</strain>
    </source>
</reference>
<dbReference type="InterPro" id="IPR052061">
    <property type="entry name" value="PTE-AB_protein"/>
</dbReference>
<organism evidence="2 3">
    <name type="scientific">Hyaloscypha variabilis (strain UAMH 11265 / GT02V1 / F)</name>
    <name type="common">Meliniomyces variabilis</name>
    <dbReference type="NCBI Taxonomy" id="1149755"/>
    <lineage>
        <taxon>Eukaryota</taxon>
        <taxon>Fungi</taxon>
        <taxon>Dikarya</taxon>
        <taxon>Ascomycota</taxon>
        <taxon>Pezizomycotina</taxon>
        <taxon>Leotiomycetes</taxon>
        <taxon>Helotiales</taxon>
        <taxon>Hyaloscyphaceae</taxon>
        <taxon>Hyaloscypha</taxon>
        <taxon>Hyaloscypha variabilis</taxon>
    </lineage>
</organism>
<dbReference type="Proteomes" id="UP000235786">
    <property type="component" value="Unassembled WGS sequence"/>
</dbReference>
<feature type="domain" description="Thioesterase" evidence="1">
    <location>
        <begin position="103"/>
        <end position="178"/>
    </location>
</feature>
<evidence type="ECO:0000259" key="1">
    <source>
        <dbReference type="Pfam" id="PF03061"/>
    </source>
</evidence>
<gene>
    <name evidence="2" type="ORF">L207DRAFT_413875</name>
</gene>
<name>A0A2J6SDF7_HYAVF</name>
<dbReference type="OrthoDB" id="506431at2759"/>
<keyword evidence="3" id="KW-1185">Reference proteome</keyword>
<dbReference type="PANTHER" id="PTHR47260">
    <property type="entry name" value="UPF0644 PROTEIN PB2B4.06"/>
    <property type="match status" value="1"/>
</dbReference>
<dbReference type="EMBL" id="KZ613937">
    <property type="protein sequence ID" value="PMD48789.1"/>
    <property type="molecule type" value="Genomic_DNA"/>
</dbReference>
<dbReference type="SUPFAM" id="SSF54637">
    <property type="entry name" value="Thioesterase/thiol ester dehydrase-isomerase"/>
    <property type="match status" value="1"/>
</dbReference>
<evidence type="ECO:0000313" key="3">
    <source>
        <dbReference type="Proteomes" id="UP000235786"/>
    </source>
</evidence>
<dbReference type="InterPro" id="IPR029069">
    <property type="entry name" value="HotDog_dom_sf"/>
</dbReference>
<dbReference type="STRING" id="1149755.A0A2J6SDF7"/>
<dbReference type="InterPro" id="IPR006683">
    <property type="entry name" value="Thioestr_dom"/>
</dbReference>
<protein>
    <recommendedName>
        <fullName evidence="1">Thioesterase domain-containing protein</fullName>
    </recommendedName>
</protein>
<dbReference type="Pfam" id="PF03061">
    <property type="entry name" value="4HBT"/>
    <property type="match status" value="1"/>
</dbReference>
<dbReference type="AlphaFoldDB" id="A0A2J6SDF7"/>
<accession>A0A2J6SDF7</accession>
<dbReference type="Gene3D" id="3.10.129.10">
    <property type="entry name" value="Hotdog Thioesterase"/>
    <property type="match status" value="1"/>
</dbReference>